<dbReference type="Proteomes" id="UP001239213">
    <property type="component" value="Unassembled WGS sequence"/>
</dbReference>
<evidence type="ECO:0000313" key="2">
    <source>
        <dbReference type="Proteomes" id="UP001239213"/>
    </source>
</evidence>
<proteinExistence type="predicted"/>
<evidence type="ECO:0000313" key="1">
    <source>
        <dbReference type="EMBL" id="KAK1481385.1"/>
    </source>
</evidence>
<reference evidence="1" key="1">
    <citation type="submission" date="2016-11" db="EMBL/GenBank/DDBJ databases">
        <title>The genome sequence of Colletotrichum cuscutae.</title>
        <authorList>
            <person name="Baroncelli R."/>
        </authorList>
    </citation>
    <scope>NUCLEOTIDE SEQUENCE</scope>
    <source>
        <strain evidence="1">IMI 304802</strain>
    </source>
</reference>
<protein>
    <submittedName>
        <fullName evidence="1">Uncharacterized protein</fullName>
    </submittedName>
</protein>
<organism evidence="1 2">
    <name type="scientific">Colletotrichum cuscutae</name>
    <dbReference type="NCBI Taxonomy" id="1209917"/>
    <lineage>
        <taxon>Eukaryota</taxon>
        <taxon>Fungi</taxon>
        <taxon>Dikarya</taxon>
        <taxon>Ascomycota</taxon>
        <taxon>Pezizomycotina</taxon>
        <taxon>Sordariomycetes</taxon>
        <taxon>Hypocreomycetidae</taxon>
        <taxon>Glomerellales</taxon>
        <taxon>Glomerellaceae</taxon>
        <taxon>Colletotrichum</taxon>
        <taxon>Colletotrichum acutatum species complex</taxon>
    </lineage>
</organism>
<dbReference type="AlphaFoldDB" id="A0AAI9VF98"/>
<sequence>NNLQREADRHWIRNEALFSVQCLRTTQAKFNGEVGDFLSLTMLRVLFVLWGKSAPYVRGCLPHARWLGGSSRQEQVALRKYRVLTLATRPA</sequence>
<accession>A0AAI9VF98</accession>
<dbReference type="EMBL" id="MPDP01000101">
    <property type="protein sequence ID" value="KAK1481385.1"/>
    <property type="molecule type" value="Genomic_DNA"/>
</dbReference>
<gene>
    <name evidence="1" type="ORF">CCUS01_04498</name>
</gene>
<comment type="caution">
    <text evidence="1">The sequence shown here is derived from an EMBL/GenBank/DDBJ whole genome shotgun (WGS) entry which is preliminary data.</text>
</comment>
<keyword evidence="2" id="KW-1185">Reference proteome</keyword>
<feature type="non-terminal residue" evidence="1">
    <location>
        <position position="1"/>
    </location>
</feature>
<name>A0AAI9VF98_9PEZI</name>